<evidence type="ECO:0000256" key="2">
    <source>
        <dbReference type="SAM" id="Phobius"/>
    </source>
</evidence>
<feature type="region of interest" description="Disordered" evidence="1">
    <location>
        <begin position="21"/>
        <end position="47"/>
    </location>
</feature>
<dbReference type="Proteomes" id="UP000799538">
    <property type="component" value="Unassembled WGS sequence"/>
</dbReference>
<keyword evidence="2" id="KW-0472">Membrane</keyword>
<keyword evidence="2" id="KW-1133">Transmembrane helix</keyword>
<reference evidence="4" key="1">
    <citation type="journal article" date="2020" name="Stud. Mycol.">
        <title>101 Dothideomycetes genomes: A test case for predicting lifestyles and emergence of pathogens.</title>
        <authorList>
            <person name="Haridas S."/>
            <person name="Albert R."/>
            <person name="Binder M."/>
            <person name="Bloem J."/>
            <person name="LaButti K."/>
            <person name="Salamov A."/>
            <person name="Andreopoulos B."/>
            <person name="Baker S."/>
            <person name="Barry K."/>
            <person name="Bills G."/>
            <person name="Bluhm B."/>
            <person name="Cannon C."/>
            <person name="Castanera R."/>
            <person name="Culley D."/>
            <person name="Daum C."/>
            <person name="Ezra D."/>
            <person name="Gonzalez J."/>
            <person name="Henrissat B."/>
            <person name="Kuo A."/>
            <person name="Liang C."/>
            <person name="Lipzen A."/>
            <person name="Lutzoni F."/>
            <person name="Magnuson J."/>
            <person name="Mondo S."/>
            <person name="Nolan M."/>
            <person name="Ohm R."/>
            <person name="Pangilinan J."/>
            <person name="Park H.-J."/>
            <person name="Ramirez L."/>
            <person name="Alfaro M."/>
            <person name="Sun H."/>
            <person name="Tritt A."/>
            <person name="Yoshinaga Y."/>
            <person name="Zwiers L.-H."/>
            <person name="Turgeon B."/>
            <person name="Goodwin S."/>
            <person name="Spatafora J."/>
            <person name="Crous P."/>
            <person name="Grigoriev I."/>
        </authorList>
    </citation>
    <scope>NUCLEOTIDE SEQUENCE [LARGE SCALE GENOMIC DNA]</scope>
    <source>
        <strain evidence="4">CECT 20119</strain>
    </source>
</reference>
<evidence type="ECO:0000313" key="4">
    <source>
        <dbReference type="Proteomes" id="UP000799538"/>
    </source>
</evidence>
<accession>A0A6A6GP40</accession>
<gene>
    <name evidence="3" type="ORF">BDZ85DRAFT_3423</name>
</gene>
<name>A0A6A6GP40_9PEZI</name>
<dbReference type="OrthoDB" id="3893002at2759"/>
<feature type="compositionally biased region" description="Low complexity" evidence="1">
    <location>
        <begin position="36"/>
        <end position="47"/>
    </location>
</feature>
<evidence type="ECO:0000256" key="1">
    <source>
        <dbReference type="SAM" id="MobiDB-lite"/>
    </source>
</evidence>
<protein>
    <submittedName>
        <fullName evidence="3">Uncharacterized protein</fullName>
    </submittedName>
</protein>
<feature type="transmembrane region" description="Helical" evidence="2">
    <location>
        <begin position="210"/>
        <end position="228"/>
    </location>
</feature>
<sequence>MKIPYATILFALGTVVEAKKKKKSKPKIGGSNDDSTTTTTSYGPTTATTNGNPLITLYGFGNKTREAYSASVVRADPTGAFMPGTTLAVSCPTTQRLCPGGTMNITQSQSSIMIQATASTTGVSVSYDYKCMRIGTLLASCRETRVVAAANGTRTFSTNSLFDQATLGGVPYALVEITAGREKLPSGTADQDTLDSGAGRISHTGNSLDGMWLFMTVGIGMVAALAFLL</sequence>
<keyword evidence="4" id="KW-1185">Reference proteome</keyword>
<organism evidence="3 4">
    <name type="scientific">Elsinoe ampelina</name>
    <dbReference type="NCBI Taxonomy" id="302913"/>
    <lineage>
        <taxon>Eukaryota</taxon>
        <taxon>Fungi</taxon>
        <taxon>Dikarya</taxon>
        <taxon>Ascomycota</taxon>
        <taxon>Pezizomycotina</taxon>
        <taxon>Dothideomycetes</taxon>
        <taxon>Dothideomycetidae</taxon>
        <taxon>Myriangiales</taxon>
        <taxon>Elsinoaceae</taxon>
        <taxon>Elsinoe</taxon>
    </lineage>
</organism>
<dbReference type="AlphaFoldDB" id="A0A6A6GP40"/>
<evidence type="ECO:0000313" key="3">
    <source>
        <dbReference type="EMBL" id="KAF2227437.1"/>
    </source>
</evidence>
<keyword evidence="2" id="KW-0812">Transmembrane</keyword>
<dbReference type="EMBL" id="ML992501">
    <property type="protein sequence ID" value="KAF2227437.1"/>
    <property type="molecule type" value="Genomic_DNA"/>
</dbReference>
<proteinExistence type="predicted"/>